<feature type="transmembrane region" description="Helical" evidence="1">
    <location>
        <begin position="178"/>
        <end position="206"/>
    </location>
</feature>
<keyword evidence="2" id="KW-1185">Reference proteome</keyword>
<dbReference type="Proteomes" id="UP000038045">
    <property type="component" value="Unplaced"/>
</dbReference>
<evidence type="ECO:0000256" key="1">
    <source>
        <dbReference type="SAM" id="Phobius"/>
    </source>
</evidence>
<feature type="transmembrane region" description="Helical" evidence="1">
    <location>
        <begin position="96"/>
        <end position="116"/>
    </location>
</feature>
<accession>A0A0N4ZW44</accession>
<feature type="transmembrane region" description="Helical" evidence="1">
    <location>
        <begin position="60"/>
        <end position="84"/>
    </location>
</feature>
<proteinExistence type="predicted"/>
<feature type="transmembrane region" description="Helical" evidence="1">
    <location>
        <begin position="260"/>
        <end position="281"/>
    </location>
</feature>
<dbReference type="WBParaSite" id="PTRK_0001282300.1">
    <property type="protein sequence ID" value="PTRK_0001282300.1"/>
    <property type="gene ID" value="PTRK_0001282300"/>
</dbReference>
<dbReference type="AlphaFoldDB" id="A0A0N4ZW44"/>
<reference evidence="3" key="1">
    <citation type="submission" date="2017-02" db="UniProtKB">
        <authorList>
            <consortium name="WormBaseParasite"/>
        </authorList>
    </citation>
    <scope>IDENTIFICATION</scope>
</reference>
<feature type="transmembrane region" description="Helical" evidence="1">
    <location>
        <begin position="128"/>
        <end position="148"/>
    </location>
</feature>
<evidence type="ECO:0000313" key="2">
    <source>
        <dbReference type="Proteomes" id="UP000038045"/>
    </source>
</evidence>
<sequence length="313" mass="37068">MNASMVPEYISLVETDTFQLFQLLILNCLAIIPNIYFFIKSKTCKLFNERTFFKYMTMFMSFEYIIACSTHIIYSGYIMIHRYFKLKVHLNTCSKINIFDLNINQILIVTPLYFNIIRFYRIVFQKRASFILIGAVFLITLGPLLYMMTGQYFEIKIYYVPKNGCGYQIFSNIPYYQILIWVNMFIILLIPPLSFLINLGIYVIVVRRKKESSSRKIKENKALFRGIAIQSFFPFCCQLPAILYTMYFSFTRNPILEIDIVINFVYYTGQAFCIFLSMIVINDFKIMMLEDFKLTKHFPSIQTTSVIQVRSKY</sequence>
<dbReference type="SUPFAM" id="SSF81321">
    <property type="entry name" value="Family A G protein-coupled receptor-like"/>
    <property type="match status" value="1"/>
</dbReference>
<organism evidence="2 3">
    <name type="scientific">Parastrongyloides trichosuri</name>
    <name type="common">Possum-specific nematode worm</name>
    <dbReference type="NCBI Taxonomy" id="131310"/>
    <lineage>
        <taxon>Eukaryota</taxon>
        <taxon>Metazoa</taxon>
        <taxon>Ecdysozoa</taxon>
        <taxon>Nematoda</taxon>
        <taxon>Chromadorea</taxon>
        <taxon>Rhabditida</taxon>
        <taxon>Tylenchina</taxon>
        <taxon>Panagrolaimomorpha</taxon>
        <taxon>Strongyloidoidea</taxon>
        <taxon>Strongyloididae</taxon>
        <taxon>Parastrongyloides</taxon>
    </lineage>
</organism>
<keyword evidence="1" id="KW-1133">Transmembrane helix</keyword>
<keyword evidence="1" id="KW-0812">Transmembrane</keyword>
<feature type="transmembrane region" description="Helical" evidence="1">
    <location>
        <begin position="20"/>
        <end position="39"/>
    </location>
</feature>
<name>A0A0N4ZW44_PARTI</name>
<evidence type="ECO:0000313" key="3">
    <source>
        <dbReference type="WBParaSite" id="PTRK_0001282300.1"/>
    </source>
</evidence>
<protein>
    <submittedName>
        <fullName evidence="3">G_PROTEIN_RECEP_F1_2 domain-containing protein</fullName>
    </submittedName>
</protein>
<feature type="transmembrane region" description="Helical" evidence="1">
    <location>
        <begin position="227"/>
        <end position="248"/>
    </location>
</feature>
<keyword evidence="1" id="KW-0472">Membrane</keyword>